<dbReference type="PANTHER" id="PTHR46005">
    <property type="entry name" value="RHO GTPASE-ACTIVATING PROTEIN 190"/>
    <property type="match status" value="1"/>
</dbReference>
<dbReference type="CTD" id="20323296"/>
<dbReference type="GeneID" id="20323296"/>
<dbReference type="GO" id="GO:0005096">
    <property type="term" value="F:GTPase activator activity"/>
    <property type="evidence" value="ECO:0007669"/>
    <property type="project" value="TreeGrafter"/>
</dbReference>
<feature type="compositionally biased region" description="Polar residues" evidence="1">
    <location>
        <begin position="526"/>
        <end position="539"/>
    </location>
</feature>
<evidence type="ECO:0008006" key="4">
    <source>
        <dbReference type="Google" id="ProtNLM"/>
    </source>
</evidence>
<dbReference type="EMBL" id="KL596875">
    <property type="protein sequence ID" value="KER22885.1"/>
    <property type="molecule type" value="Genomic_DNA"/>
</dbReference>
<accession>A0A074ZHX0</accession>
<feature type="compositionally biased region" description="Low complexity" evidence="1">
    <location>
        <begin position="1165"/>
        <end position="1176"/>
    </location>
</feature>
<dbReference type="GO" id="GO:0050770">
    <property type="term" value="P:regulation of axonogenesis"/>
    <property type="evidence" value="ECO:0007669"/>
    <property type="project" value="TreeGrafter"/>
</dbReference>
<dbReference type="GO" id="GO:0007266">
    <property type="term" value="P:Rho protein signal transduction"/>
    <property type="evidence" value="ECO:0007669"/>
    <property type="project" value="TreeGrafter"/>
</dbReference>
<feature type="region of interest" description="Disordered" evidence="1">
    <location>
        <begin position="526"/>
        <end position="579"/>
    </location>
</feature>
<evidence type="ECO:0000256" key="1">
    <source>
        <dbReference type="SAM" id="MobiDB-lite"/>
    </source>
</evidence>
<dbReference type="InterPro" id="IPR027417">
    <property type="entry name" value="P-loop_NTPase"/>
</dbReference>
<protein>
    <recommendedName>
        <fullName evidence="4">Ras family protein</fullName>
    </recommendedName>
</protein>
<keyword evidence="3" id="KW-1185">Reference proteome</keyword>
<dbReference type="GO" id="GO:0005829">
    <property type="term" value="C:cytosol"/>
    <property type="evidence" value="ECO:0007669"/>
    <property type="project" value="TreeGrafter"/>
</dbReference>
<dbReference type="STRING" id="6198.A0A074ZHX0"/>
<reference evidence="2 3" key="1">
    <citation type="submission" date="2013-11" db="EMBL/GenBank/DDBJ databases">
        <title>Opisthorchis viverrini - life in the bile duct.</title>
        <authorList>
            <person name="Young N.D."/>
            <person name="Nagarajan N."/>
            <person name="Lin S.J."/>
            <person name="Korhonen P.K."/>
            <person name="Jex A.R."/>
            <person name="Hall R.S."/>
            <person name="Safavi-Hemami H."/>
            <person name="Kaewkong W."/>
            <person name="Bertrand D."/>
            <person name="Gao S."/>
            <person name="Seet Q."/>
            <person name="Wongkham S."/>
            <person name="Teh B.T."/>
            <person name="Wongkham C."/>
            <person name="Intapan P.M."/>
            <person name="Maleewong W."/>
            <person name="Yang X."/>
            <person name="Hu M."/>
            <person name="Wang Z."/>
            <person name="Hofmann A."/>
            <person name="Sternberg P.W."/>
            <person name="Tan P."/>
            <person name="Wang J."/>
            <person name="Gasser R.B."/>
        </authorList>
    </citation>
    <scope>NUCLEOTIDE SEQUENCE [LARGE SCALE GENOMIC DNA]</scope>
</reference>
<dbReference type="OrthoDB" id="9994905at2759"/>
<dbReference type="SUPFAM" id="SSF52540">
    <property type="entry name" value="P-loop containing nucleoside triphosphate hydrolases"/>
    <property type="match status" value="1"/>
</dbReference>
<evidence type="ECO:0000313" key="3">
    <source>
        <dbReference type="Proteomes" id="UP000054324"/>
    </source>
</evidence>
<feature type="region of interest" description="Disordered" evidence="1">
    <location>
        <begin position="1091"/>
        <end position="1182"/>
    </location>
</feature>
<gene>
    <name evidence="2" type="ORF">T265_09117</name>
</gene>
<feature type="region of interest" description="Disordered" evidence="1">
    <location>
        <begin position="1335"/>
        <end position="1364"/>
    </location>
</feature>
<dbReference type="InterPro" id="IPR051978">
    <property type="entry name" value="Rho-GAP_domain"/>
</dbReference>
<feature type="compositionally biased region" description="Polar residues" evidence="1">
    <location>
        <begin position="1102"/>
        <end position="1113"/>
    </location>
</feature>
<dbReference type="Gene3D" id="3.40.50.300">
    <property type="entry name" value="P-loop containing nucleotide triphosphate hydrolases"/>
    <property type="match status" value="1"/>
</dbReference>
<dbReference type="KEGG" id="ovi:T265_09117"/>
<feature type="compositionally biased region" description="Basic residues" evidence="1">
    <location>
        <begin position="1153"/>
        <end position="1164"/>
    </location>
</feature>
<proteinExistence type="predicted"/>
<evidence type="ECO:0000313" key="2">
    <source>
        <dbReference type="EMBL" id="KER22885.1"/>
    </source>
</evidence>
<dbReference type="RefSeq" id="XP_009173372.1">
    <property type="nucleotide sequence ID" value="XM_009175108.1"/>
</dbReference>
<dbReference type="Proteomes" id="UP000054324">
    <property type="component" value="Unassembled WGS sequence"/>
</dbReference>
<name>A0A074ZHX0_OPIVI</name>
<dbReference type="PANTHER" id="PTHR46005:SF4">
    <property type="entry name" value="RHO GTPASE-ACTIVATING PROTEIN 190"/>
    <property type="match status" value="1"/>
</dbReference>
<organism evidence="2 3">
    <name type="scientific">Opisthorchis viverrini</name>
    <name type="common">Southeast Asian liver fluke</name>
    <dbReference type="NCBI Taxonomy" id="6198"/>
    <lineage>
        <taxon>Eukaryota</taxon>
        <taxon>Metazoa</taxon>
        <taxon>Spiralia</taxon>
        <taxon>Lophotrochozoa</taxon>
        <taxon>Platyhelminthes</taxon>
        <taxon>Trematoda</taxon>
        <taxon>Digenea</taxon>
        <taxon>Opisthorchiida</taxon>
        <taxon>Opisthorchiata</taxon>
        <taxon>Opisthorchiidae</taxon>
        <taxon>Opisthorchis</taxon>
    </lineage>
</organism>
<feature type="compositionally biased region" description="Low complexity" evidence="1">
    <location>
        <begin position="551"/>
        <end position="564"/>
    </location>
</feature>
<dbReference type="GO" id="GO:0008361">
    <property type="term" value="P:regulation of cell size"/>
    <property type="evidence" value="ECO:0007669"/>
    <property type="project" value="TreeGrafter"/>
</dbReference>
<feature type="compositionally biased region" description="Polar residues" evidence="1">
    <location>
        <begin position="1339"/>
        <end position="1352"/>
    </location>
</feature>
<sequence length="1495" mass="163575">MKDLDVPTVSVIGYIGSGIGRVHVGKSCLIHRFLSKTPYCEDQLSVISHSEFDGEVVGGEHWLYWGEANLEIGVRPISLRIVEHCEFVDDHLFLPISVTIPYSHRCLSRELHVRCRKSAYVCKAQLSDEASFSSVYLLPGKVRISVFLFVYDTTLCGTAASQQASFLKHVLRELCSINFPLVIATSKCDTEASPEALTYLEESLGSAKKRWIKRRFAVVETSAKLNINVQTPFQYAGLLSYGLLPEIKLGRKSHVSKLDQHLGRLTFKSKTTLQASFKYNGFHNGSTRPGLSPSYFIDPADSYSVAYAEQQRKQQHQNGNNLTANVRFQPPRRSVIPFSPNHIHLVNSDCPQDLSRPLTYSYGRGEALTRKYCQRSPFDESISTLPTPPPVLLSSPISTGPFDLTSCPSFFTSSDGQQPALPYHPAPTQPVAVHPLVRIYVHGEPVTVHHVIQSLRAACPFDQCHTKNGDLYRVWILPASSVCSTSAELDRFAHNERLSSNRSLSPVDRPFFMSVPPEPTFLSKSHVSAFSAPSNSPNDENGVDGAGFRDSQTTQTSLPSTSASESMHSNEAAELEGSHSSEHSAVHQLCLHLLVYSSLVELEKHTVNRVTFECSYHVIGCFPRTNSVDTNMVDLLSNGLILSSQWNLPFLNSENPVNPDLLKHLLSLACKVSADSESPCVQPIINLDWTAFGLSDSLLEILRSLLLRSNVTATATLSPCTDPTVPRHHTILGAIMSLPDQTITTTAVTTSAREVPILSNARPTVFFPVNTTNPAATKPKPNAMNFVGVAPRFFYLHQLSQILKDESMASPKTSAVSRILFIHYLTSVWSSVEPDLRDTLDNLLLASTAPSDLTSDSQLIGSGIKAIVLVAIREPVPLEEGSNETVAITAGFECMKQIAVKYQCSVRMVVDTPQIQGDGIKRVQSSSLADPPCTSDKPQLLFIPISSSDGFQQVIYRLALESESSLSSSVLGSSTNFRQATRESLYSSVPTLIDKPCNYNVNTSTPPHPPTNVFPRSVYQPITIASRSVAATANSPNSLNLWSYSSPTIGQCSPTGQRVPKSNMVALPWLPLSPADALRLSTCKRPAYFTHRLPVPRPPNPLSQSPSKQSQTPALVRSFNGPTSGPLPGGTVEEYYAELPKVPQRDPCAFEHRPRRPNRPKRPYPRTSSTNSVSSASPPPTPTCVDLNCSPSPIFSVACATGGNPKATSPIPQLCVRKPELEEPLLSSEPGVYAEVDDALIPDTSVSCTSPVHLTNSAPNFFSDPNFPRPASYAPSPQPPALPSPPVPMTAQIMRTRPLPSITSRQRLCSMDCLDCGTRNHLSFQSRATRRTMFHGASNGFQPNTPSQSSQFPPGITHNHTDSICDAPSSTNYSPASAFDSLISVLRRPTWWFRKNRKQKVINSACAWWSLPSSLVGTPRLTISMVKDILPSQPLSLNSPLTDLFSRTNLSAPTCNAQLSALPPKSSVNKTGSCDHCMTSTRFLELIVMMNPDSF</sequence>